<dbReference type="InterPro" id="IPR011042">
    <property type="entry name" value="6-blade_b-propeller_TolB-like"/>
</dbReference>
<comment type="caution">
    <text evidence="5">The sequence shown here is derived from an EMBL/GenBank/DDBJ whole genome shotgun (WGS) entry which is preliminary data.</text>
</comment>
<dbReference type="Pfam" id="PF26549">
    <property type="entry name" value="Tricorn_N"/>
    <property type="match status" value="1"/>
</dbReference>
<feature type="region of interest" description="Disordered" evidence="2">
    <location>
        <begin position="24"/>
        <end position="57"/>
    </location>
</feature>
<dbReference type="AlphaFoldDB" id="A0A369QEX3"/>
<proteinExistence type="inferred from homology"/>
<dbReference type="InterPro" id="IPR011059">
    <property type="entry name" value="Metal-dep_hydrolase_composite"/>
</dbReference>
<keyword evidence="6" id="KW-1185">Reference proteome</keyword>
<dbReference type="SUPFAM" id="SSF82171">
    <property type="entry name" value="DPP6 N-terminal domain-like"/>
    <property type="match status" value="1"/>
</dbReference>
<dbReference type="GO" id="GO:0016810">
    <property type="term" value="F:hydrolase activity, acting on carbon-nitrogen (but not peptide) bonds"/>
    <property type="evidence" value="ECO:0007669"/>
    <property type="project" value="InterPro"/>
</dbReference>
<protein>
    <submittedName>
        <fullName evidence="5">Protein TolB</fullName>
        <ecNumber evidence="5">3.4.21.-</ecNumber>
    </submittedName>
</protein>
<dbReference type="OrthoDB" id="9758793at2"/>
<dbReference type="SUPFAM" id="SSF51556">
    <property type="entry name" value="Metallo-dependent hydrolases"/>
    <property type="match status" value="1"/>
</dbReference>
<dbReference type="SUPFAM" id="SSF51338">
    <property type="entry name" value="Composite domain of metallo-dependent hydrolases"/>
    <property type="match status" value="1"/>
</dbReference>
<feature type="region of interest" description="Disordered" evidence="2">
    <location>
        <begin position="439"/>
        <end position="458"/>
    </location>
</feature>
<feature type="domain" description="Amidohydrolase-related" evidence="4">
    <location>
        <begin position="768"/>
        <end position="1099"/>
    </location>
</feature>
<dbReference type="Gene3D" id="2.30.40.10">
    <property type="entry name" value="Urease, subunit C, domain 1"/>
    <property type="match status" value="1"/>
</dbReference>
<dbReference type="PANTHER" id="PTHR36842">
    <property type="entry name" value="PROTEIN TOLB HOMOLOG"/>
    <property type="match status" value="1"/>
</dbReference>
<feature type="compositionally biased region" description="Low complexity" evidence="2">
    <location>
        <begin position="24"/>
        <end position="34"/>
    </location>
</feature>
<evidence type="ECO:0000313" key="5">
    <source>
        <dbReference type="EMBL" id="RDC60848.1"/>
    </source>
</evidence>
<evidence type="ECO:0000256" key="1">
    <source>
        <dbReference type="ARBA" id="ARBA00009820"/>
    </source>
</evidence>
<dbReference type="PANTHER" id="PTHR36842:SF1">
    <property type="entry name" value="PROTEIN TOLB"/>
    <property type="match status" value="1"/>
</dbReference>
<dbReference type="Proteomes" id="UP000253727">
    <property type="component" value="Unassembled WGS sequence"/>
</dbReference>
<dbReference type="EMBL" id="QBKA01000002">
    <property type="protein sequence ID" value="RDC60848.1"/>
    <property type="molecule type" value="Genomic_DNA"/>
</dbReference>
<feature type="signal peptide" evidence="3">
    <location>
        <begin position="1"/>
        <end position="22"/>
    </location>
</feature>
<organism evidence="5 6">
    <name type="scientific">Alteripontixanthobacter maritimus</name>
    <dbReference type="NCBI Taxonomy" id="2161824"/>
    <lineage>
        <taxon>Bacteria</taxon>
        <taxon>Pseudomonadati</taxon>
        <taxon>Pseudomonadota</taxon>
        <taxon>Alphaproteobacteria</taxon>
        <taxon>Sphingomonadales</taxon>
        <taxon>Erythrobacteraceae</taxon>
        <taxon>Alteripontixanthobacter</taxon>
    </lineage>
</organism>
<evidence type="ECO:0000259" key="4">
    <source>
        <dbReference type="Pfam" id="PF01979"/>
    </source>
</evidence>
<dbReference type="Pfam" id="PF07676">
    <property type="entry name" value="PD40"/>
    <property type="match status" value="3"/>
</dbReference>
<keyword evidence="5" id="KW-0378">Hydrolase</keyword>
<comment type="similarity">
    <text evidence="1">Belongs to the TolB family.</text>
</comment>
<dbReference type="Gene3D" id="3.20.20.140">
    <property type="entry name" value="Metal-dependent hydrolases"/>
    <property type="match status" value="1"/>
</dbReference>
<evidence type="ECO:0000256" key="2">
    <source>
        <dbReference type="SAM" id="MobiDB-lite"/>
    </source>
</evidence>
<dbReference type="Gene3D" id="2.120.10.30">
    <property type="entry name" value="TolB, C-terminal domain"/>
    <property type="match status" value="2"/>
</dbReference>
<feature type="chain" id="PRO_5017058327" evidence="3">
    <location>
        <begin position="23"/>
        <end position="1122"/>
    </location>
</feature>
<reference evidence="5 6" key="1">
    <citation type="submission" date="2018-04" db="EMBL/GenBank/DDBJ databases">
        <title>Altererythrobacter sp. HME9302 genome sequencing and assembly.</title>
        <authorList>
            <person name="Kang H."/>
            <person name="Kim H."/>
            <person name="Joh K."/>
        </authorList>
    </citation>
    <scope>NUCLEOTIDE SEQUENCE [LARGE SCALE GENOMIC DNA]</scope>
    <source>
        <strain evidence="5 6">HME9302</strain>
    </source>
</reference>
<dbReference type="Pfam" id="PF01979">
    <property type="entry name" value="Amidohydro_1"/>
    <property type="match status" value="1"/>
</dbReference>
<name>A0A369QEX3_9SPHN</name>
<keyword evidence="3" id="KW-0732">Signal</keyword>
<evidence type="ECO:0000313" key="6">
    <source>
        <dbReference type="Proteomes" id="UP000253727"/>
    </source>
</evidence>
<evidence type="ECO:0000256" key="3">
    <source>
        <dbReference type="SAM" id="SignalP"/>
    </source>
</evidence>
<dbReference type="RefSeq" id="WP_115366925.1">
    <property type="nucleotide sequence ID" value="NZ_QBKA01000002.1"/>
</dbReference>
<accession>A0A369QEX3</accession>
<sequence>MTRSIPVTVALIASLLSTTALAQEPAQQPAVAPDPVEETETTEDETRRPVTAPDADLAQTVETDVAPAAPADEADAKWDVNAPPGFTIKQVPIRTDEGTWMDVDVSPDGRTIAFTMLGDIYTMPITGGTPTRIAEGLAWEVHPRFSPDGSRIAFTSDRGGGDNIWIMNANGSDKRQLTKEDFRLLNQPSWSPDGQFIAAKKHFTTGRSLGTGEVWLYHVSGGSGVALVERPNPQHQKELGEPTYAPDGSAIYFTRNVTGGPIFEYAQDSNTELFNIERYDLASGERTTAVGGLGGAVRPQPSPDGKKIAFVRRENTRSKLFVKDLASGAERKIYDDLDQDVQETWAVTGVYPNMAWTPDSRDIVFWAGGKIRRVAAAGGAASVIPFAIDDMHNLADAPHPVIPVHVDRVDVSMSRFPRVSPDGRSVVFESLGKLYTMPAGGGTPRRLTQDESGVELHPSWSRDGSRLVYVRWTDDGLGEIRTMDARGRGGRTVTTQPGHYANPHFSPDGRTIVFEQGTGGYLTAPEYSDNPGAYRIATSGGAPTLLSRNAGRPHFGAANDRVFMTSSDGGAQQLISTDLNGQDERVHAKGELVTSYSVSPSGNYFAFTENYDAFAMPLMPGGQAVSISANAKNVPVVELSDSGADYVHWSQGARGAEERVHWALGPTLYSARQSELFAASPAAEGEERAGYTPPTTGVSMLRTVDAAPAPSGTVAITGAKIITMRGDDGGVIENGTVIVQGGKIAAIGAAGSVEIPRGARTIDAAGKTIVPGFVDAHAHGAVADGELVPQQNWSLLQNLALGTTTIHDPSSGTEFFVAEDMQRTGMIVAPRMFSTGRIIYGAKNPYAYARIDSLEDALDHVRRLKAEGAPSVKNYNQPRREQRQMVVEAARRENMLVVAEGGSLFGMDMNLVADGNSTLEHNIPVNVMYEDVLQFFAQSDTNYTPTLVVGYGGLAGDPYWRQATDVFAQPLLMAHTPPAILRAGNARRTTAPEGDFIDDDVAREAKKLADRGVKVSIGAHGQQAGIATHWEIWSFVRGGMSPLQALKTATIDSARSLGMDTEIGSLEVGKLADLVILDGDPLDNIRNTERVETVMLGGRAYDAATMNEIVTGDGKRAPYWWE</sequence>
<dbReference type="InterPro" id="IPR032466">
    <property type="entry name" value="Metal_Hydrolase"/>
</dbReference>
<gene>
    <name evidence="5" type="ORF">HME9302_02064</name>
</gene>
<dbReference type="InterPro" id="IPR011659">
    <property type="entry name" value="WD40"/>
</dbReference>
<dbReference type="InterPro" id="IPR006680">
    <property type="entry name" value="Amidohydro-rel"/>
</dbReference>
<dbReference type="EC" id="3.4.21.-" evidence="5"/>